<accession>A0A935W429</accession>
<feature type="signal peptide" evidence="2">
    <location>
        <begin position="1"/>
        <end position="19"/>
    </location>
</feature>
<protein>
    <recommendedName>
        <fullName evidence="5">DUF4148 domain-containing protein</fullName>
    </recommendedName>
</protein>
<organism evidence="3 4">
    <name type="scientific">Candidatus Accumulibacter affinis</name>
    <dbReference type="NCBI Taxonomy" id="2954384"/>
    <lineage>
        <taxon>Bacteria</taxon>
        <taxon>Pseudomonadati</taxon>
        <taxon>Pseudomonadota</taxon>
        <taxon>Betaproteobacteria</taxon>
        <taxon>Candidatus Accumulibacter</taxon>
    </lineage>
</organism>
<feature type="chain" id="PRO_5037487478" description="DUF4148 domain-containing protein" evidence="2">
    <location>
        <begin position="20"/>
        <end position="101"/>
    </location>
</feature>
<evidence type="ECO:0008006" key="5">
    <source>
        <dbReference type="Google" id="ProtNLM"/>
    </source>
</evidence>
<sequence>MSRVLIITLLLSVAATAQARGPVRASEGNTRGWQLMTPEERVEHQAKIRGFKTYEECRSYQVAHHQLMEVRARARGIDLPRGGRDICEHLQPASDSRRPSG</sequence>
<evidence type="ECO:0000313" key="3">
    <source>
        <dbReference type="EMBL" id="MBK7953684.1"/>
    </source>
</evidence>
<feature type="region of interest" description="Disordered" evidence="1">
    <location>
        <begin position="81"/>
        <end position="101"/>
    </location>
</feature>
<dbReference type="Proteomes" id="UP000706151">
    <property type="component" value="Unassembled WGS sequence"/>
</dbReference>
<evidence type="ECO:0000313" key="4">
    <source>
        <dbReference type="Proteomes" id="UP000706151"/>
    </source>
</evidence>
<comment type="caution">
    <text evidence="3">The sequence shown here is derived from an EMBL/GenBank/DDBJ whole genome shotgun (WGS) entry which is preliminary data.</text>
</comment>
<dbReference type="AlphaFoldDB" id="A0A935W429"/>
<name>A0A935W429_9PROT</name>
<evidence type="ECO:0000256" key="1">
    <source>
        <dbReference type="SAM" id="MobiDB-lite"/>
    </source>
</evidence>
<proteinExistence type="predicted"/>
<dbReference type="EMBL" id="JADJOT010000006">
    <property type="protein sequence ID" value="MBK7953684.1"/>
    <property type="molecule type" value="Genomic_DNA"/>
</dbReference>
<evidence type="ECO:0000256" key="2">
    <source>
        <dbReference type="SAM" id="SignalP"/>
    </source>
</evidence>
<reference evidence="3 4" key="1">
    <citation type="submission" date="2020-10" db="EMBL/GenBank/DDBJ databases">
        <title>Connecting structure to function with the recovery of over 1000 high-quality activated sludge metagenome-assembled genomes encoding full-length rRNA genes using long-read sequencing.</title>
        <authorList>
            <person name="Singleton C.M."/>
            <person name="Petriglieri F."/>
            <person name="Kristensen J.M."/>
            <person name="Kirkegaard R.H."/>
            <person name="Michaelsen T.Y."/>
            <person name="Andersen M.H."/>
            <person name="Karst S.M."/>
            <person name="Dueholm M.S."/>
            <person name="Nielsen P.H."/>
            <person name="Albertsen M."/>
        </authorList>
    </citation>
    <scope>NUCLEOTIDE SEQUENCE [LARGE SCALE GENOMIC DNA]</scope>
    <source>
        <strain evidence="3">Fred_18-Q3-R57-64_BAT3C.720</strain>
    </source>
</reference>
<gene>
    <name evidence="3" type="ORF">IPK02_06775</name>
</gene>
<keyword evidence="2" id="KW-0732">Signal</keyword>